<dbReference type="Proteomes" id="UP000281553">
    <property type="component" value="Unassembled WGS sequence"/>
</dbReference>
<proteinExistence type="predicted"/>
<evidence type="ECO:0000313" key="4">
    <source>
        <dbReference type="Proteomes" id="UP000281553"/>
    </source>
</evidence>
<sequence length="69" mass="7953">MHFPEALSRLFNELDMDNSGTINAAELKMALEQHSGKRMREEDVKKFLATLDAHKDGELSREELNKMFS</sequence>
<evidence type="ECO:0000256" key="1">
    <source>
        <dbReference type="ARBA" id="ARBA00022837"/>
    </source>
</evidence>
<dbReference type="EMBL" id="UYRU01062655">
    <property type="protein sequence ID" value="VDN15479.1"/>
    <property type="molecule type" value="Genomic_DNA"/>
</dbReference>
<organism evidence="3 4">
    <name type="scientific">Dibothriocephalus latus</name>
    <name type="common">Fish tapeworm</name>
    <name type="synonym">Diphyllobothrium latum</name>
    <dbReference type="NCBI Taxonomy" id="60516"/>
    <lineage>
        <taxon>Eukaryota</taxon>
        <taxon>Metazoa</taxon>
        <taxon>Spiralia</taxon>
        <taxon>Lophotrochozoa</taxon>
        <taxon>Platyhelminthes</taxon>
        <taxon>Cestoda</taxon>
        <taxon>Eucestoda</taxon>
        <taxon>Diphyllobothriidea</taxon>
        <taxon>Diphyllobothriidae</taxon>
        <taxon>Dibothriocephalus</taxon>
    </lineage>
</organism>
<reference evidence="3 4" key="1">
    <citation type="submission" date="2018-11" db="EMBL/GenBank/DDBJ databases">
        <authorList>
            <consortium name="Pathogen Informatics"/>
        </authorList>
    </citation>
    <scope>NUCLEOTIDE SEQUENCE [LARGE SCALE GENOMIC DNA]</scope>
</reference>
<gene>
    <name evidence="3" type="ORF">DILT_LOCUS11310</name>
</gene>
<dbReference type="InterPro" id="IPR002048">
    <property type="entry name" value="EF_hand_dom"/>
</dbReference>
<dbReference type="SUPFAM" id="SSF47473">
    <property type="entry name" value="EF-hand"/>
    <property type="match status" value="1"/>
</dbReference>
<dbReference type="GO" id="GO:0005509">
    <property type="term" value="F:calcium ion binding"/>
    <property type="evidence" value="ECO:0007669"/>
    <property type="project" value="InterPro"/>
</dbReference>
<keyword evidence="1" id="KW-0106">Calcium</keyword>
<dbReference type="PROSITE" id="PS00018">
    <property type="entry name" value="EF_HAND_1"/>
    <property type="match status" value="1"/>
</dbReference>
<dbReference type="Gene3D" id="1.10.238.10">
    <property type="entry name" value="EF-hand"/>
    <property type="match status" value="1"/>
</dbReference>
<dbReference type="CDD" id="cd00051">
    <property type="entry name" value="EFh"/>
    <property type="match status" value="1"/>
</dbReference>
<evidence type="ECO:0000259" key="2">
    <source>
        <dbReference type="PROSITE" id="PS50222"/>
    </source>
</evidence>
<dbReference type="InterPro" id="IPR011992">
    <property type="entry name" value="EF-hand-dom_pair"/>
</dbReference>
<dbReference type="PROSITE" id="PS50222">
    <property type="entry name" value="EF_HAND_2"/>
    <property type="match status" value="2"/>
</dbReference>
<keyword evidence="4" id="KW-1185">Reference proteome</keyword>
<name>A0A3P7P4Q9_DIBLA</name>
<feature type="domain" description="EF-hand" evidence="2">
    <location>
        <begin position="39"/>
        <end position="69"/>
    </location>
</feature>
<evidence type="ECO:0000313" key="3">
    <source>
        <dbReference type="EMBL" id="VDN15479.1"/>
    </source>
</evidence>
<dbReference type="Pfam" id="PF13499">
    <property type="entry name" value="EF-hand_7"/>
    <property type="match status" value="1"/>
</dbReference>
<accession>A0A3P7P4Q9</accession>
<feature type="domain" description="EF-hand" evidence="2">
    <location>
        <begin position="2"/>
        <end position="37"/>
    </location>
</feature>
<dbReference type="OrthoDB" id="186625at2759"/>
<protein>
    <recommendedName>
        <fullName evidence="2">EF-hand domain-containing protein</fullName>
    </recommendedName>
</protein>
<dbReference type="InterPro" id="IPR018247">
    <property type="entry name" value="EF_Hand_1_Ca_BS"/>
</dbReference>
<dbReference type="AlphaFoldDB" id="A0A3P7P4Q9"/>